<dbReference type="AlphaFoldDB" id="S6UBA2"/>
<evidence type="ECO:0000313" key="1">
    <source>
        <dbReference type="EMBL" id="EPN51472.1"/>
    </source>
</evidence>
<organism evidence="1 2">
    <name type="scientific">Pseudomonas syringae pv. actinidiae ICMP 18807</name>
    <dbReference type="NCBI Taxonomy" id="1194404"/>
    <lineage>
        <taxon>Bacteria</taxon>
        <taxon>Pseudomonadati</taxon>
        <taxon>Pseudomonadota</taxon>
        <taxon>Gammaproteobacteria</taxon>
        <taxon>Pseudomonadales</taxon>
        <taxon>Pseudomonadaceae</taxon>
        <taxon>Pseudomonas</taxon>
        <taxon>Pseudomonas syringae</taxon>
    </lineage>
</organism>
<evidence type="ECO:0000313" key="2">
    <source>
        <dbReference type="Proteomes" id="UP000015729"/>
    </source>
</evidence>
<dbReference type="Proteomes" id="UP000015729">
    <property type="component" value="Unassembled WGS sequence"/>
</dbReference>
<gene>
    <name evidence="1" type="ORF">A244_17951</name>
</gene>
<sequence>KQGFAVTDVENDPVWNTTHMERVL</sequence>
<name>S6UBA2_PSESF</name>
<keyword evidence="1" id="KW-0808">Transferase</keyword>
<protein>
    <submittedName>
        <fullName evidence="1">Acetyltransferase</fullName>
    </submittedName>
</protein>
<proteinExistence type="predicted"/>
<feature type="non-terminal residue" evidence="1">
    <location>
        <position position="1"/>
    </location>
</feature>
<dbReference type="GO" id="GO:0016740">
    <property type="term" value="F:transferase activity"/>
    <property type="evidence" value="ECO:0007669"/>
    <property type="project" value="UniProtKB-KW"/>
</dbReference>
<reference evidence="1 2" key="1">
    <citation type="journal article" date="2013" name="PLoS Pathog.">
        <title>Genomic analysis of the Kiwifruit pathogen Pseudomonas syringae pv. actinidiae provides insight into the origins of an emergent plant disease.</title>
        <authorList>
            <person name="McCann H.C."/>
            <person name="Rikkerink E.H."/>
            <person name="Bertels F."/>
            <person name="Fiers M."/>
            <person name="Lu A."/>
            <person name="Rees-George J."/>
            <person name="Andersen M.T."/>
            <person name="Gleave A.P."/>
            <person name="Haubold B."/>
            <person name="Wohlers M.W."/>
            <person name="Guttman D.S."/>
            <person name="Wang P.W."/>
            <person name="Straub C."/>
            <person name="Vanneste J.L."/>
            <person name="Rainey P.B."/>
            <person name="Templeton M.D."/>
        </authorList>
    </citation>
    <scope>NUCLEOTIDE SEQUENCE [LARGE SCALE GENOMIC DNA]</scope>
    <source>
        <strain evidence="1 2">ICMP 18807</strain>
    </source>
</reference>
<dbReference type="EMBL" id="AOKG01001217">
    <property type="protein sequence ID" value="EPN51472.1"/>
    <property type="molecule type" value="Genomic_DNA"/>
</dbReference>
<dbReference type="PATRIC" id="fig|1194404.4.peg.3699"/>
<accession>S6UBA2</accession>
<comment type="caution">
    <text evidence="1">The sequence shown here is derived from an EMBL/GenBank/DDBJ whole genome shotgun (WGS) entry which is preliminary data.</text>
</comment>